<dbReference type="EMBL" id="QMIF01000017">
    <property type="protein sequence ID" value="TVM31182.1"/>
    <property type="molecule type" value="Genomic_DNA"/>
</dbReference>
<dbReference type="Proteomes" id="UP000434052">
    <property type="component" value="Unassembled WGS sequence"/>
</dbReference>
<dbReference type="RefSeq" id="WP_144306968.1">
    <property type="nucleotide sequence ID" value="NZ_QMIF01000017.1"/>
</dbReference>
<sequence length="88" mass="9736">MAKIEINVADDADLSIFVRESGTDNEQIDGMTLTMSFHGSRQRDNIVVHVPGRLAWSMAHSMAQAAADAICVDKSLNDERESQQEDDE</sequence>
<accession>A0A6P1ZCV3</accession>
<comment type="caution">
    <text evidence="1">The sequence shown here is derived from an EMBL/GenBank/DDBJ whole genome shotgun (WGS) entry which is preliminary data.</text>
</comment>
<gene>
    <name evidence="1" type="ORF">DQK91_18910</name>
</gene>
<dbReference type="AlphaFoldDB" id="A0A6P1ZCV3"/>
<organism evidence="1 2">
    <name type="scientific">Oceanidesulfovibrio marinus</name>
    <dbReference type="NCBI Taxonomy" id="370038"/>
    <lineage>
        <taxon>Bacteria</taxon>
        <taxon>Pseudomonadati</taxon>
        <taxon>Thermodesulfobacteriota</taxon>
        <taxon>Desulfovibrionia</taxon>
        <taxon>Desulfovibrionales</taxon>
        <taxon>Desulfovibrionaceae</taxon>
        <taxon>Oceanidesulfovibrio</taxon>
    </lineage>
</organism>
<evidence type="ECO:0000313" key="2">
    <source>
        <dbReference type="Proteomes" id="UP000434052"/>
    </source>
</evidence>
<name>A0A6P1ZCV3_9BACT</name>
<proteinExistence type="predicted"/>
<protein>
    <submittedName>
        <fullName evidence="1">Uncharacterized protein</fullName>
    </submittedName>
</protein>
<reference evidence="1 2" key="1">
    <citation type="submission" date="2018-06" db="EMBL/GenBank/DDBJ databases">
        <title>Complete genome of Desulfovibrio marinus P48SEP.</title>
        <authorList>
            <person name="Crispim J.S."/>
            <person name="Vidigal P.M.P."/>
            <person name="Silva L.C.F."/>
            <person name="Araujo L.C."/>
            <person name="Laguardia C.N."/>
            <person name="Dias R.S."/>
            <person name="Sousa M.P."/>
            <person name="Paula S.O."/>
            <person name="Silva C."/>
        </authorList>
    </citation>
    <scope>NUCLEOTIDE SEQUENCE [LARGE SCALE GENOMIC DNA]</scope>
    <source>
        <strain evidence="1 2">P48SEP</strain>
    </source>
</reference>
<evidence type="ECO:0000313" key="1">
    <source>
        <dbReference type="EMBL" id="TVM31182.1"/>
    </source>
</evidence>